<evidence type="ECO:0000259" key="13">
    <source>
        <dbReference type="PROSITE" id="PS50261"/>
    </source>
</evidence>
<dbReference type="SUPFAM" id="SSF141072">
    <property type="entry name" value="CalX-like"/>
    <property type="match status" value="37"/>
</dbReference>
<evidence type="ECO:0000256" key="7">
    <source>
        <dbReference type="ARBA" id="ARBA00023136"/>
    </source>
</evidence>
<feature type="transmembrane region" description="Helical" evidence="10">
    <location>
        <begin position="5680"/>
        <end position="5708"/>
    </location>
</feature>
<evidence type="ECO:0000259" key="12">
    <source>
        <dbReference type="PROSITE" id="PS50221"/>
    </source>
</evidence>
<dbReference type="RefSeq" id="XP_065672297.1">
    <property type="nucleotide sequence ID" value="XM_065816225.1"/>
</dbReference>
<dbReference type="InterPro" id="IPR017981">
    <property type="entry name" value="GPCR_2-like_7TM"/>
</dbReference>
<keyword evidence="5" id="KW-0106">Calcium</keyword>
<comment type="subcellular location">
    <subcellularLocation>
        <location evidence="1">Membrane</location>
        <topology evidence="1">Multi-pass membrane protein</topology>
    </subcellularLocation>
</comment>
<dbReference type="InterPro" id="IPR003644">
    <property type="entry name" value="Calx_beta"/>
</dbReference>
<dbReference type="PANTHER" id="PTHR46682:SF1">
    <property type="entry name" value="ADHESION G-PROTEIN COUPLED RECEPTOR V1"/>
    <property type="match status" value="1"/>
</dbReference>
<dbReference type="Proteomes" id="UP001652625">
    <property type="component" value="Chromosome 13"/>
</dbReference>
<feature type="domain" description="G-protein coupled receptors family 2 profile 2" evidence="13">
    <location>
        <begin position="5572"/>
        <end position="5827"/>
    </location>
</feature>
<evidence type="ECO:0000256" key="2">
    <source>
        <dbReference type="ARBA" id="ARBA00022692"/>
    </source>
</evidence>
<reference evidence="15" key="1">
    <citation type="submission" date="2025-08" db="UniProtKB">
        <authorList>
            <consortium name="RefSeq"/>
        </authorList>
    </citation>
    <scope>IDENTIFICATION</scope>
</reference>
<dbReference type="Pfam" id="PF00002">
    <property type="entry name" value="7tm_2"/>
    <property type="match status" value="1"/>
</dbReference>
<dbReference type="PROSITE" id="PS50221">
    <property type="entry name" value="GAIN_B"/>
    <property type="match status" value="1"/>
</dbReference>
<dbReference type="InterPro" id="IPR013320">
    <property type="entry name" value="ConA-like_dom_sf"/>
</dbReference>
<dbReference type="PANTHER" id="PTHR46682">
    <property type="entry name" value="ADHESION G-PROTEIN COUPLED RECEPTOR V1"/>
    <property type="match status" value="1"/>
</dbReference>
<feature type="signal peptide" evidence="11">
    <location>
        <begin position="1"/>
        <end position="15"/>
    </location>
</feature>
<protein>
    <submittedName>
        <fullName evidence="15">Adhesion G-protein coupled receptor V1 isoform X3</fullName>
    </submittedName>
</protein>
<evidence type="ECO:0000256" key="9">
    <source>
        <dbReference type="SAM" id="MobiDB-lite"/>
    </source>
</evidence>
<feature type="transmembrane region" description="Helical" evidence="10">
    <location>
        <begin position="5801"/>
        <end position="5826"/>
    </location>
</feature>
<evidence type="ECO:0000256" key="3">
    <source>
        <dbReference type="ARBA" id="ARBA00022729"/>
    </source>
</evidence>
<evidence type="ECO:0000256" key="11">
    <source>
        <dbReference type="SAM" id="SignalP"/>
    </source>
</evidence>
<feature type="transmembrane region" description="Helical" evidence="10">
    <location>
        <begin position="5728"/>
        <end position="5754"/>
    </location>
</feature>
<dbReference type="SMART" id="SM00303">
    <property type="entry name" value="GPS"/>
    <property type="match status" value="1"/>
</dbReference>
<evidence type="ECO:0000256" key="10">
    <source>
        <dbReference type="SAM" id="Phobius"/>
    </source>
</evidence>
<dbReference type="InterPro" id="IPR057244">
    <property type="entry name" value="GAIN_B"/>
</dbReference>
<keyword evidence="15" id="KW-0675">Receptor</keyword>
<feature type="compositionally biased region" description="Basic and acidic residues" evidence="9">
    <location>
        <begin position="5930"/>
        <end position="5942"/>
    </location>
</feature>
<evidence type="ECO:0000256" key="6">
    <source>
        <dbReference type="ARBA" id="ARBA00022989"/>
    </source>
</evidence>
<dbReference type="InterPro" id="IPR000203">
    <property type="entry name" value="GPS"/>
</dbReference>
<dbReference type="GeneID" id="100202246"/>
<dbReference type="Gene3D" id="2.60.120.200">
    <property type="match status" value="1"/>
</dbReference>
<organism evidence="14 15">
    <name type="scientific">Hydra vulgaris</name>
    <name type="common">Hydra</name>
    <name type="synonym">Hydra attenuata</name>
    <dbReference type="NCBI Taxonomy" id="6087"/>
    <lineage>
        <taxon>Eukaryota</taxon>
        <taxon>Metazoa</taxon>
        <taxon>Cnidaria</taxon>
        <taxon>Hydrozoa</taxon>
        <taxon>Hydroidolina</taxon>
        <taxon>Anthoathecata</taxon>
        <taxon>Aplanulata</taxon>
        <taxon>Hydridae</taxon>
        <taxon>Hydra</taxon>
    </lineage>
</organism>
<proteinExistence type="predicted"/>
<keyword evidence="6 10" id="KW-1133">Transmembrane helix</keyword>
<dbReference type="Gene3D" id="2.60.40.2030">
    <property type="match status" value="37"/>
</dbReference>
<evidence type="ECO:0000313" key="14">
    <source>
        <dbReference type="Proteomes" id="UP001652625"/>
    </source>
</evidence>
<feature type="transmembrane region" description="Helical" evidence="10">
    <location>
        <begin position="5607"/>
        <end position="5628"/>
    </location>
</feature>
<dbReference type="Gene3D" id="2.60.220.50">
    <property type="match status" value="1"/>
</dbReference>
<sequence>MLIFMLQVVLQGVICTIQFRSQDYYVEEKDYNSVDVFVDSSIILLDDIIFLCELSSNASSDFLSLDAVGQIKASTSSGFCQFTIIDDDIPEASEKFSVSLKLLRGNTTVQPKNVMIMILPSDNPFGCIGFLTPANVVILSEPNEGDEKVYAKFLLKRYGGTIGEMVITWKILQNTQDVYPTEGIINFIQEQSNETLVIEVLPDNIPEAEEIFSITIKSASEGGCILTNASEAELRIKENDSPIQFQSFQTYGFEGSILKIIVLRGLDLFGSRVGSISEYASVVYKTVPLSATPGSDYLDTSGVLVFESGITRKEISIQIFSDLIPELKEAFKVVLFNASNGVLGNLTEIIVEIPENDDPYGLLVFDQSSVVIEEDQDAFVNVYINRTRGSFGNITVFWKINGTNLDSIFEETSGFLQFLSGEIFKKILVKVTKNDIPQEASVFTLELVNVSGEARLENSAIKPTLQLIVTDNDNAYGTFGFSLEETAVFLSTTPRSLSIKLIREGGTLADVAIYYSSYYFFKSSINMSSSTVVNPNGTVVFKFGQSSQVIVVEIKNDVFLSADSYFIVELDSIKISKSTLVPPSSPQLNIERSKRINITNNLANGEIGFYNIPVYIYVSEPSEGYIDVNLTLMRDGTASHTKVLWKISSTNTMFTKEDVESLNGSVIFKSGMDRVNLTIHILADNVPELDEEFTVELDELIGISDRLRGGANVAQVTIFQNDDPGGIITFSSTDPILLEENSFTEIEIIRTGGLLLLQQVFFEVVLGSMDFQQYKVIITFPVGISMKKQLLIPKDDDLPELNETFTVTLTSISGSILGTNSSFNITILSSDDPYGIISFNSNFENINKEVCENKIQSVPVSFFVMRNKGLFGKLQVLWMVYEVNNLNYTMSAEKDILPVSGVLTIEEGKEAASITIFIQMDEEPEEDETFFVIIESVKGGASIKHPLQAVLKIPANDFPVTVTPSTINLIEGSNTNLSIHLSKMFSEAVYVDVKMNFISASENDFSPVKKTITFLPFETEKFITLQAITDGVPELNETCIFFLASTTGDTVLYLNFSSEVIILENDDPYGVFCFSDINPIYTEEGKFVNIRVIRQMGLFKNVTVHWNTVKLGSDLLLELDLGNSSGTLFFENGQKENTISIFVIDDNIPELEESFIVQLLGVTGANARLGMNKTLKINIQSSDYPNGVFEINSNLSTSLLAEDKDDSPLNGQIVFERKYGSFFSAKIIWQVYTTYNKQTMEYVAWDLLFHARNKKNIFKTQSVRMHSSTAAYYFKNGCVAINMTDCPFKNFDSGFSIGVWFKTNVSTHSMSLFKKTSIDGIVNMDISLDMSKFFFLLNRSEMSEATKNKHGLEWVTEWHSFFISIKPTIFTMYLDGNVLINSSLPEVTLKLSDQISIGCGRLSPFDGFLQDFRLYQGFLDVWDIRAVHHIYPVISPSNGELFFDVGETKKVVYIQSVDDTMPEADQLYDVRIIDINDDLVFKDKAIINSEKSKITINVLKSDFPNGIFLLDKATCNQIISEKSHGINITINRVHALFGNIEIEWNITSQNGSIANDDFLISNGIVAFMENENKKVIEITPYDDSLPELDETFFVNIRIHSVVDQPVKSFAMVNISQCNITLSKSDHPFGVFQIITPSTNSAVLLSKPLNVSIKEEINFLSLYIVRVIGFKGSVYVEWRTRGFDGTNETSGLTAIPGVDFEESIGFIKMEARDNVANISVRIFDNEKPELTKLFLVELKNPFNAELGNGSVLFVHILPSDDALGIFSFPIVEYTICEGFFLNISIKRNGGTLGNVKIGWILVNGSNEFSLSQGEVNFKFGVTERFILIQAVDDERPELTEVYHIQLLNVSGGSISSINRTASLKLLSSDYPYGLIEFEKKSIEIEEKITHNTFIQVNRNKGSFGHIRLYYNTINGLNNQSSATMGKDYSLNGCYLDFVDGQKSAVINITIIDDNEPEMLETFLLNLTDVEIMEIMSENNKKRLNLENVFASTPNMITINILPNDNPNGVLNFKYAKVYVSEDYNDTFLSVIRSEGLFGRVSFGYSIETISADIGLDFSVSSFTMVIEENQSSIMLPIFTIFDDVPEFNETFIVRLLPDTFLGGLVMGLLNSSEVTILENDFPYGKIGFSKLDDMIVSEPEILESGITDQKVFIKVVREGGSYGYSQIRWVGYPTAPWFGDNDIAPLKGFVTFLTGETSQNIIVNIMPDSIPEINETYIILLKEVSAGNAVINDVKSSMRLIILLNDNPYGTVKFMDSTVDVLEGESDDNVTLRVNRVNGLFGDLRVFWRTNHLISFKEKATPGADFGFIPNPFFVISNGSSQSEIKVLIYSDEVPELDEMFQVELLGVELVDDNVLAQDMPVIDDKRYVNITILENDEPYGVFALHGFGISKNNYSVFEPENNNLTLEFYISRKKGAFKRVSVSWQVNSTEISKDDICCNGEVIVFEQDEQLKFFSISVLPDHIPENDEEFSVYLLNSTDGSIIDGNNTYIKVVILANDNFGGIIQFCNKSIVLSVKEGEKFSLCLQRSLPAFGDAVVTWKIIGDNVTQDFVSDQGFANFSTGQTITTINLESIMDQAPETDEYFVVRLVAVKTTGVSISGAAVLDETYRESFLTIAESDFPNGIIEFANDIPLYVDEGKTLKILVIRQFGKIGKLNISYNVLTALNNKTINQASIQSDLHKPDAMLTIPDGEDSGIISIEIINDNIPELDEEFTVELMSVSISGTFKNSSTMSLLGVNKQKRIIITANDAPHGVLTFASISLNLVVKEENTTFNLTVIRSFGLFGDVYCFYFLNYFTANSNDFYINDDVMNGGPVKLLFLDGQSEANITVYINDDNITENNEFFEVGLTTQNAINNGGVETGVPSRTSITILANDDANGVFLFSFNSRNIVLSEPESFELIYHDFEVERLQGLFGKVILEWRAYNTMAINDISPISGVLQFEEYQRYGTFRVYVLPDDLPELEEVFFLELNVLYGDGRLGAVSCAFLTILANDYPFGLFSFLSENIIYVDESQKTVKVAVVRNQGTFGNVTIEFTTESNTAVSETGNQPMLGVEFNFLIDNVLAFLSFDMSGKQLLILSTQESTKLFEWRGTFVYILDLPLKNLSIMLTSVIDTETILLVKDHLSVQIYLLNKDFSLIHVQTIRDVGISDVLAFKVNTSLYLTIARNKDNEGESILWLQLYEWRKNIFFKLPLSGVQTFFGQSIAFSYFNGDYYLAVANQYNRLSNSYNIKSYVYKWDIRNGYFVMYGEIQTYKAKEINFFEHEKNLFVTVVNDLGGCQLLKHDIKIHERFSFVQEISRQCISLKYLHFKKHIFLVVVGPTSHLYKWNVNSNLFEFHMMLPISNLHLIKPFYITNEMKNLTLPYLAVFSSNSSSVLRIEYLKNSSDFFFRSDRLYFMEGEKVLEFFLSIVDDEVPEIDENFKVHLINSSGGSSISSNSSISIVVMSNDNPFGRFKFTDSSLHQIVEELNIDSIFFVWVQREFGCNGVVNVRFDVVDTANNIQDKVYPQYGNIKFFPGDSLKKVSLYLKGDFIPELEKKILIRLTDIETIDSTKNSQATLNYNKNVASITIPANDDPNGVFTWKSSIYVVTKDNNVSSLLVLKRDKGAFGSVIVLFETVVTLNVGPRERPAKPFVDFIPIKGNVTFAEDQREAFVFVEVIHKLEERKINATLNDGLDDYNEVFFVNITEAYLTVDNHTTANILSSLTQVVITELIQQNGIIEFSSSLELLADENVGTLEVMLSRNAGFNGSVGVYFEIVFGTASIFDIAPAYGTVSLGDNQKSAFILIKVENDNIPEFNENFTIVLTKPFGGAKIGAINNRSVTIKENDYPYGLFSLKKHDNNIEVEEGDKVILLVIRTYGILGDIKIKWKCNGTNTMISLQEGTIYFLEGETSKNISFVVINDDIPELSQIVLCEITSVSDPAELSNSTKIFFIIKASDKPYGIYIVNPSSRVHVGFEPSNGIGGKINISVLREVGQATLSTLSWKFNSSSLSKGKETFKEIFGILTFKKGEVEKIITLEILDDDIPEEAQMFELVLYNPTDGAELSTDLNSSISYVFVAASDNPYGLFAFANVKWNVEENVGVINIPVLRSAGLIGGVHIGYQLISLSAIHGEDYSPKSGVLFFQPHDTTEVIQITIYDDVIPELDEIFMVNLTYAELDHFINFNEVVLGSKLNIPPLITGCCQTVQINANDDPYGVIEFPVNKIIVRECDHVKIPVVRRAGLFTGTNVSFTYLPLNATENSDFLINSTILQFHENQNLSFIEVWLVDDSEPEDQEAFEIRLLSVTGFSKIGHQDKILVVIESSDNPNGLFGLYNLQKTVYVQNPSQITVLSFNLSRIDGTAGKVVVEWMVENVDQSSVLEDVSPDRGFVVFEDKQSGNKELKISILPHLDDHELEEQFVLRLVNISGGGKIQSTADSLIIVVKKKGYPNGLFSFVQTLMEVKEPITDFSIVKIKVVRELGLTDVVEVSWSIVPVSNGSSFDDFTFNSSSLKFLNGESSKFIYINITSDRIPEINETFYLMLLSATNFGEIQKNASVLELVILENDDPFGVFKLSYVELFIKSGERFIDFAVERNKGTFNEVKVIVLVTFMNNTLFNAELYFQDGCSNLSQVIKFNRSLFFSNGSILSIEMVNVVLVTEKLTLTSPQINCTTSRRELSIPEIMSNSVVNIFPSFTSLSNGSVCVYLTRIGLFSLIVVNIETSVFTNKYKFIDGLLKPSFQSITMSHGTKEVLVSFNVVIPDRITEPLNYKMFISNLQPKPNQLGWPTLGLHSESVIDPHGIVQVSRTCLEVSVLEGGFIEIVIERIIGAQGKVRIFYETKACILNPALPGIDFIKVSSFIDLEDGEIIKKIPLSTIDDTLFPLPEDRKCFQFLLISVHLITASLTNSSPRLSFNNASTIFIEDNDFPYGFFSFTNSTFDVFESNIGFAEIEVKRLGGSFSDSKVDVVSIGGGESWSDEVLKSFVNQSINMNKESFKIKYRASAGSDYAAVKTTLVFPKTDLLNINGQVQKVSVQIFEDNVSEPDEVFFLVLSNATGGAQIMSHFITSVNIKANGLINGEVGFKQKVAEIDEDGDQILNLLISRFGESLENVTVSWMIYHPFDLKVLSQFKEKSGKIIIPAGEHEGLLRLSLIPDDHPETVNWALVNITGVSKGAFVRKLDSAVNITLLESDAPAGIVGFDIQSRYSAVDAKENYVTLIISRYNGTLKNISIAYQTLVVNNAVKDAGIVLNPAIVGSDFQHINGNINMDIGQSSAKLIIKLSPEKASLTLYPKIFNVVLETATNGAILHKDYSNAVVVISMENAQFLKLRSTLFNLPMLDSQISLVLSSILKSLLSKVPSYEDQQVIKTTIEEILNFKNSEKQGYKRINKDSLNNLLQIFNVFLDSRRSESKGRSFWVKSLENFAFHLLNDLPCSSSVFHKLSNYDLKAYRINSTMLEGFVLKDGNSFLRYSNSEFSNNHESNCLNLQFLVLKNSHLFTADKNVLNNKIMSSSVISGLNPDQKVIFRVYTSKKRVTSVLAKCVIWEHAASGNGIWSTTHCKLVLQNKNFVECECDHMSEYAVLASSDNNTGFDIYFFVACFFTGGACFFALLGHHCCSIEKTFTSNLLMHMFFAVMTINILYAVGAYLSPTLFDDHEACSVLGVFLHYFFLAQFTTMFAQTCNLWRILVMNDEHSYRKFIIFFLIGWGFPFVIIICYVFITYAIWGWSFVKMYADVHIDGDMCFIPQAYAAFSVVVIPVLLLILASSIVFVQAYQLTPQWKSYDDVYRGRYNIKEVRHVMILFALISTTWLFGGLHLGYRYMWMMIAFTFFNVITGLYILFVYAIFRNQMCHITKGEYDVKQTEDNMELPNIIYRSPELKTNKFAQQDYLDLNEWDTVDLRPMTPVSSSASILKTRSIDPRVQLTPSSSRVRGVVNDIYFENEDSNSGGNDHDHNEYDDASDKLESAEFEDLIFALKSGRGYVSSQNEDSIEN</sequence>
<evidence type="ECO:0000256" key="5">
    <source>
        <dbReference type="ARBA" id="ARBA00022837"/>
    </source>
</evidence>
<dbReference type="SUPFAM" id="SSF49899">
    <property type="entry name" value="Concanavalin A-like lectins/glucanases"/>
    <property type="match status" value="1"/>
</dbReference>
<feature type="domain" description="GAIN-B" evidence="12">
    <location>
        <begin position="5423"/>
        <end position="5570"/>
    </location>
</feature>
<evidence type="ECO:0000313" key="15">
    <source>
        <dbReference type="RefSeq" id="XP_065672297.1"/>
    </source>
</evidence>
<keyword evidence="14" id="KW-1185">Reference proteome</keyword>
<feature type="chain" id="PRO_5047120182" evidence="11">
    <location>
        <begin position="16"/>
        <end position="5973"/>
    </location>
</feature>
<evidence type="ECO:0000256" key="4">
    <source>
        <dbReference type="ARBA" id="ARBA00022737"/>
    </source>
</evidence>
<keyword evidence="4" id="KW-0677">Repeat</keyword>
<feature type="transmembrane region" description="Helical" evidence="10">
    <location>
        <begin position="5574"/>
        <end position="5595"/>
    </location>
</feature>
<name>A0ABM4DD22_HYDVU</name>
<feature type="transmembrane region" description="Helical" evidence="10">
    <location>
        <begin position="5648"/>
        <end position="5668"/>
    </location>
</feature>
<dbReference type="Pfam" id="PF03160">
    <property type="entry name" value="Calx-beta"/>
    <property type="match status" value="32"/>
</dbReference>
<dbReference type="InterPro" id="IPR038081">
    <property type="entry name" value="CalX-like_sf"/>
</dbReference>
<evidence type="ECO:0000256" key="1">
    <source>
        <dbReference type="ARBA" id="ARBA00004141"/>
    </source>
</evidence>
<feature type="region of interest" description="Disordered" evidence="9">
    <location>
        <begin position="5921"/>
        <end position="5942"/>
    </location>
</feature>
<dbReference type="CDD" id="cd13952">
    <property type="entry name" value="7tm_classB"/>
    <property type="match status" value="1"/>
</dbReference>
<accession>A0ABM4DD22</accession>
<dbReference type="SMART" id="SM00237">
    <property type="entry name" value="Calx_beta"/>
    <property type="match status" value="11"/>
</dbReference>
<keyword evidence="3 11" id="KW-0732">Signal</keyword>
<keyword evidence="2 10" id="KW-0812">Transmembrane</keyword>
<dbReference type="Pfam" id="PF01825">
    <property type="entry name" value="GPS"/>
    <property type="match status" value="1"/>
</dbReference>
<keyword evidence="8" id="KW-1015">Disulfide bond</keyword>
<dbReference type="InterPro" id="IPR046338">
    <property type="entry name" value="GAIN_dom_sf"/>
</dbReference>
<keyword evidence="7 10" id="KW-0472">Membrane</keyword>
<dbReference type="InterPro" id="IPR026919">
    <property type="entry name" value="ADGRV1"/>
</dbReference>
<dbReference type="Gene3D" id="1.20.1070.10">
    <property type="entry name" value="Rhodopsin 7-helix transmembrane proteins"/>
    <property type="match status" value="1"/>
</dbReference>
<dbReference type="InterPro" id="IPR000832">
    <property type="entry name" value="GPCR_2_secretin-like"/>
</dbReference>
<evidence type="ECO:0000256" key="8">
    <source>
        <dbReference type="ARBA" id="ARBA00023157"/>
    </source>
</evidence>
<feature type="transmembrane region" description="Helical" evidence="10">
    <location>
        <begin position="5775"/>
        <end position="5795"/>
    </location>
</feature>
<gene>
    <name evidence="15" type="primary">LOC100202246</name>
</gene>
<dbReference type="PROSITE" id="PS50261">
    <property type="entry name" value="G_PROTEIN_RECEP_F2_4"/>
    <property type="match status" value="1"/>
</dbReference>